<sequence>MASYRSQLDPYGALSEADPQETGAGTGGRAALPGAASGREAARRGLALVRAYAREDAAGVAAALDGADPAAARQLPSVTGDILRLVVGIVLSAPRTLTPSDVVRTADAIAAAGPPHHELAVSQAVRAWAAGDDTGLRGWGEDGTACAHGAAVLAAALAVGAWGREAFLGLLETFDEVAGACGQP</sequence>
<protein>
    <submittedName>
        <fullName evidence="2">Uncharacterized protein</fullName>
    </submittedName>
</protein>
<name>A0A1Z1W3Y8_9ACTN</name>
<reference evidence="2 3" key="1">
    <citation type="submission" date="2017-05" db="EMBL/GenBank/DDBJ databases">
        <title>Streptomyces alboflavus Genome sequencing and assembly.</title>
        <authorList>
            <person name="Wang Y."/>
            <person name="Du B."/>
            <person name="Ding Y."/>
            <person name="Liu H."/>
            <person name="Hou Q."/>
            <person name="Liu K."/>
            <person name="Wang C."/>
            <person name="Yao L."/>
        </authorList>
    </citation>
    <scope>NUCLEOTIDE SEQUENCE [LARGE SCALE GENOMIC DNA]</scope>
    <source>
        <strain evidence="2 3">MDJK44</strain>
    </source>
</reference>
<dbReference type="STRING" id="67267.GCA_000716675_02550"/>
<dbReference type="eggNOG" id="ENOG5030GVY">
    <property type="taxonomic scope" value="Bacteria"/>
</dbReference>
<evidence type="ECO:0000313" key="3">
    <source>
        <dbReference type="Proteomes" id="UP000195880"/>
    </source>
</evidence>
<accession>A0A1Z1W3Y8</accession>
<dbReference type="EMBL" id="CP021748">
    <property type="protein sequence ID" value="ARX81120.1"/>
    <property type="molecule type" value="Genomic_DNA"/>
</dbReference>
<feature type="region of interest" description="Disordered" evidence="1">
    <location>
        <begin position="1"/>
        <end position="36"/>
    </location>
</feature>
<proteinExistence type="predicted"/>
<dbReference type="OrthoDB" id="4229096at2"/>
<evidence type="ECO:0000313" key="2">
    <source>
        <dbReference type="EMBL" id="ARX81120.1"/>
    </source>
</evidence>
<dbReference type="Proteomes" id="UP000195880">
    <property type="component" value="Chromosome"/>
</dbReference>
<evidence type="ECO:0000256" key="1">
    <source>
        <dbReference type="SAM" id="MobiDB-lite"/>
    </source>
</evidence>
<keyword evidence="3" id="KW-1185">Reference proteome</keyword>
<gene>
    <name evidence="2" type="ORF">SMD44_00518</name>
</gene>
<dbReference type="AlphaFoldDB" id="A0A1Z1W3Y8"/>
<dbReference type="KEGG" id="salf:SMD44_00518"/>
<organism evidence="2 3">
    <name type="scientific">Streptomyces alboflavus</name>
    <dbReference type="NCBI Taxonomy" id="67267"/>
    <lineage>
        <taxon>Bacteria</taxon>
        <taxon>Bacillati</taxon>
        <taxon>Actinomycetota</taxon>
        <taxon>Actinomycetes</taxon>
        <taxon>Kitasatosporales</taxon>
        <taxon>Streptomycetaceae</taxon>
        <taxon>Streptomyces</taxon>
    </lineage>
</organism>
<dbReference type="RefSeq" id="WP_087882683.1">
    <property type="nucleotide sequence ID" value="NZ_CP021748.1"/>
</dbReference>